<dbReference type="NCBIfam" id="TIGR02117">
    <property type="entry name" value="chp_urease_rgn"/>
    <property type="match status" value="1"/>
</dbReference>
<reference evidence="1 2" key="1">
    <citation type="submission" date="2020-06" db="EMBL/GenBank/DDBJ databases">
        <title>Sphingomonas hominis sp. nov., a member of the Sphingomonas, isolated from the hair of a 22-year-old girl.</title>
        <authorList>
            <person name="Zhang D.-F."/>
            <person name="Cui X.-W."/>
        </authorList>
    </citation>
    <scope>NUCLEOTIDE SEQUENCE [LARGE SCALE GENOMIC DNA]</scope>
    <source>
        <strain evidence="1 2">HHU CXW</strain>
    </source>
</reference>
<keyword evidence="2" id="KW-1185">Reference proteome</keyword>
<gene>
    <name evidence="1" type="ORF">HRV97_01165</name>
</gene>
<evidence type="ECO:0000313" key="1">
    <source>
        <dbReference type="EMBL" id="NTS63768.1"/>
    </source>
</evidence>
<dbReference type="EMBL" id="JABULH010000001">
    <property type="protein sequence ID" value="NTS63768.1"/>
    <property type="molecule type" value="Genomic_DNA"/>
</dbReference>
<dbReference type="Pfam" id="PF09601">
    <property type="entry name" value="DUF2459"/>
    <property type="match status" value="1"/>
</dbReference>
<dbReference type="InterPro" id="IPR011727">
    <property type="entry name" value="CHP02117"/>
</dbReference>
<dbReference type="Proteomes" id="UP000621447">
    <property type="component" value="Unassembled WGS sequence"/>
</dbReference>
<protein>
    <submittedName>
        <fullName evidence="1">TIGR02117 family protein</fullName>
    </submittedName>
</protein>
<evidence type="ECO:0000313" key="2">
    <source>
        <dbReference type="Proteomes" id="UP000621447"/>
    </source>
</evidence>
<name>A0ABX2JC34_9SPHN</name>
<proteinExistence type="predicted"/>
<comment type="caution">
    <text evidence="1">The sequence shown here is derived from an EMBL/GenBank/DDBJ whole genome shotgun (WGS) entry which is preliminary data.</text>
</comment>
<dbReference type="RefSeq" id="WP_174191871.1">
    <property type="nucleotide sequence ID" value="NZ_JABULH010000001.1"/>
</dbReference>
<sequence length="213" mass="23327">MRQVRRLSFVLLVVLASYLVAGLVGAAWAVNRDWRPPEQGVTIWVEDNGIHTDLVIPKHAAGVDWRPVFAGTALREPGYARFAHVAVGWGERGFFVGTPTWWDLRPGTVFAAALGSDDTVLHVEHVAQPVVGERVRAVVLTPAQYRALARVVRASLAAGDPVRGYAGHDAFYPAHGRYDALNTCNAWTGRALARAGVRVGRWTPFSAPVSWWL</sequence>
<organism evidence="1 2">
    <name type="scientific">Sphingomonas hominis</name>
    <dbReference type="NCBI Taxonomy" id="2741495"/>
    <lineage>
        <taxon>Bacteria</taxon>
        <taxon>Pseudomonadati</taxon>
        <taxon>Pseudomonadota</taxon>
        <taxon>Alphaproteobacteria</taxon>
        <taxon>Sphingomonadales</taxon>
        <taxon>Sphingomonadaceae</taxon>
        <taxon>Sphingomonas</taxon>
    </lineage>
</organism>
<accession>A0ABX2JC34</accession>